<evidence type="ECO:0000313" key="1">
    <source>
        <dbReference type="EMBL" id="SNS30597.1"/>
    </source>
</evidence>
<reference evidence="2" key="1">
    <citation type="submission" date="2017-06" db="EMBL/GenBank/DDBJ databases">
        <authorList>
            <person name="Varghese N."/>
            <person name="Submissions S."/>
        </authorList>
    </citation>
    <scope>NUCLEOTIDE SEQUENCE [LARGE SCALE GENOMIC DNA]</scope>
    <source>
        <strain evidence="2">LNB2</strain>
    </source>
</reference>
<name>A0A239DE58_9SPHN</name>
<protein>
    <submittedName>
        <fullName evidence="1">Uncharacterized protein</fullName>
    </submittedName>
</protein>
<organism evidence="1 2">
    <name type="scientific">Edaphosphingomonas laterariae</name>
    <dbReference type="NCBI Taxonomy" id="861865"/>
    <lineage>
        <taxon>Bacteria</taxon>
        <taxon>Pseudomonadati</taxon>
        <taxon>Pseudomonadota</taxon>
        <taxon>Alphaproteobacteria</taxon>
        <taxon>Sphingomonadales</taxon>
        <taxon>Rhizorhabdaceae</taxon>
        <taxon>Edaphosphingomonas</taxon>
    </lineage>
</organism>
<dbReference type="AlphaFoldDB" id="A0A239DE58"/>
<dbReference type="OrthoDB" id="7492514at2"/>
<dbReference type="EMBL" id="FZOS01000004">
    <property type="protein sequence ID" value="SNS30597.1"/>
    <property type="molecule type" value="Genomic_DNA"/>
</dbReference>
<keyword evidence="2" id="KW-1185">Reference proteome</keyword>
<sequence>MLDQAAREHLSNVLRPAAPPRELDGVYTPDQLARLLDVVRSEGPWKLIIAQHFASAEELVATLSGGFPEGFTPTLDMFLTPTFRGFYANYSACLYPEISDCFYNDKFLELAKGYWGAQYAKPQMMLFNVNGPCANTDPGHLDSPSFRGIRYENSPTWLCSVMGKSGLFTDYLIKMAQVITWFSHDGASGFTYWPNGPLKAPARLQPPIYNRGVLVQNEMMMHRGEANGPLDQQRPAGLGFDTLFSGDPASKDHWLLKTGDQVIARHHTDELRFLVHWSAEVFEDFAELKKNMDGSDDLTHDQVFDTLIRDVRSRGIAIETPTDPMRDPVFIRALNAAYDIGTPSQYPAEAPVSPFALQAA</sequence>
<dbReference type="Proteomes" id="UP000198281">
    <property type="component" value="Unassembled WGS sequence"/>
</dbReference>
<dbReference type="RefSeq" id="WP_089218594.1">
    <property type="nucleotide sequence ID" value="NZ_FZOS01000004.1"/>
</dbReference>
<evidence type="ECO:0000313" key="2">
    <source>
        <dbReference type="Proteomes" id="UP000198281"/>
    </source>
</evidence>
<accession>A0A239DE58</accession>
<proteinExistence type="predicted"/>
<gene>
    <name evidence="1" type="ORF">SAMN06295912_10458</name>
</gene>